<dbReference type="Pfam" id="PF13649">
    <property type="entry name" value="Methyltransf_25"/>
    <property type="match status" value="1"/>
</dbReference>
<dbReference type="SUPFAM" id="SSF53335">
    <property type="entry name" value="S-adenosyl-L-methionine-dependent methyltransferases"/>
    <property type="match status" value="1"/>
</dbReference>
<dbReference type="InterPro" id="IPR029063">
    <property type="entry name" value="SAM-dependent_MTases_sf"/>
</dbReference>
<dbReference type="Proteomes" id="UP000662939">
    <property type="component" value="Chromosome"/>
</dbReference>
<protein>
    <submittedName>
        <fullName evidence="4">Class I SAM-dependent methyltransferase</fullName>
    </submittedName>
</protein>
<reference evidence="4" key="1">
    <citation type="submission" date="2021-02" db="EMBL/GenBank/DDBJ databases">
        <title>Natronoglycomyces albus gen. nov., sp. nov, a haloalkaliphilic actinobacterium from a soda solonchak soil.</title>
        <authorList>
            <person name="Sorokin D.Y."/>
            <person name="Khijniak T.V."/>
            <person name="Zakharycheva A.P."/>
            <person name="Boueva O.V."/>
            <person name="Ariskina E.V."/>
            <person name="Hahnke R.L."/>
            <person name="Bunk B."/>
            <person name="Sproer C."/>
            <person name="Schumann P."/>
            <person name="Evtushenko L.I."/>
            <person name="Kublanov I.V."/>
        </authorList>
    </citation>
    <scope>NUCLEOTIDE SEQUENCE</scope>
    <source>
        <strain evidence="4">DSM 106290</strain>
    </source>
</reference>
<evidence type="ECO:0000259" key="3">
    <source>
        <dbReference type="Pfam" id="PF13649"/>
    </source>
</evidence>
<sequence length="214" mass="23369">MTTDNWLADTRTSYDTVAVSYNDQARDAIGGDPHRRAALEVFADRVKAAGGGPVADLGCGPGHVTAHLRRLGVDAFGIDLFPGMIAVARYDHPDLHFEVGSMTDLHLSDASVAGLLAWWPLIHIPDDEAPTVFAHCRRVLRLGGPLQLGFHVGDTTQLETQHYGGHPMTVYVHRRQPDQVASWLCGAGFEIEVQWLCSPDDHVPQASLFARRSS</sequence>
<dbReference type="PANTHER" id="PTHR43861">
    <property type="entry name" value="TRANS-ACONITATE 2-METHYLTRANSFERASE-RELATED"/>
    <property type="match status" value="1"/>
</dbReference>
<evidence type="ECO:0000256" key="1">
    <source>
        <dbReference type="ARBA" id="ARBA00022603"/>
    </source>
</evidence>
<keyword evidence="2" id="KW-0808">Transferase</keyword>
<keyword evidence="1 4" id="KW-0489">Methyltransferase</keyword>
<evidence type="ECO:0000313" key="4">
    <source>
        <dbReference type="EMBL" id="QSB04105.1"/>
    </source>
</evidence>
<dbReference type="GO" id="GO:0032259">
    <property type="term" value="P:methylation"/>
    <property type="evidence" value="ECO:0007669"/>
    <property type="project" value="UniProtKB-KW"/>
</dbReference>
<dbReference type="RefSeq" id="WP_213170104.1">
    <property type="nucleotide sequence ID" value="NZ_CP070496.1"/>
</dbReference>
<evidence type="ECO:0000313" key="5">
    <source>
        <dbReference type="Proteomes" id="UP000662939"/>
    </source>
</evidence>
<dbReference type="Gene3D" id="3.40.50.150">
    <property type="entry name" value="Vaccinia Virus protein VP39"/>
    <property type="match status" value="1"/>
</dbReference>
<evidence type="ECO:0000256" key="2">
    <source>
        <dbReference type="ARBA" id="ARBA00022679"/>
    </source>
</evidence>
<organism evidence="4 5">
    <name type="scientific">Natronoglycomyces albus</name>
    <dbReference type="NCBI Taxonomy" id="2811108"/>
    <lineage>
        <taxon>Bacteria</taxon>
        <taxon>Bacillati</taxon>
        <taxon>Actinomycetota</taxon>
        <taxon>Actinomycetes</taxon>
        <taxon>Glycomycetales</taxon>
        <taxon>Glycomycetaceae</taxon>
        <taxon>Natronoglycomyces</taxon>
    </lineage>
</organism>
<accession>A0A895XM92</accession>
<keyword evidence="5" id="KW-1185">Reference proteome</keyword>
<gene>
    <name evidence="4" type="ORF">JQS30_09785</name>
</gene>
<dbReference type="EMBL" id="CP070496">
    <property type="protein sequence ID" value="QSB04105.1"/>
    <property type="molecule type" value="Genomic_DNA"/>
</dbReference>
<dbReference type="KEGG" id="nav:JQS30_09785"/>
<dbReference type="InterPro" id="IPR041698">
    <property type="entry name" value="Methyltransf_25"/>
</dbReference>
<dbReference type="AlphaFoldDB" id="A0A895XM92"/>
<dbReference type="CDD" id="cd02440">
    <property type="entry name" value="AdoMet_MTases"/>
    <property type="match status" value="1"/>
</dbReference>
<name>A0A895XM92_9ACTN</name>
<dbReference type="GO" id="GO:0008168">
    <property type="term" value="F:methyltransferase activity"/>
    <property type="evidence" value="ECO:0007669"/>
    <property type="project" value="UniProtKB-KW"/>
</dbReference>
<dbReference type="PANTHER" id="PTHR43861:SF1">
    <property type="entry name" value="TRANS-ACONITATE 2-METHYLTRANSFERASE"/>
    <property type="match status" value="1"/>
</dbReference>
<feature type="domain" description="Methyltransferase" evidence="3">
    <location>
        <begin position="54"/>
        <end position="144"/>
    </location>
</feature>
<proteinExistence type="predicted"/>